<organism evidence="10 11">
    <name type="scientific">Priestia taiwanensis</name>
    <dbReference type="NCBI Taxonomy" id="1347902"/>
    <lineage>
        <taxon>Bacteria</taxon>
        <taxon>Bacillati</taxon>
        <taxon>Bacillota</taxon>
        <taxon>Bacilli</taxon>
        <taxon>Bacillales</taxon>
        <taxon>Bacillaceae</taxon>
        <taxon>Priestia</taxon>
    </lineage>
</organism>
<reference evidence="10" key="1">
    <citation type="journal article" date="2014" name="Int. J. Syst. Evol. Microbiol.">
        <title>Complete genome sequence of Corynebacterium casei LMG S-19264T (=DSM 44701T), isolated from a smear-ripened cheese.</title>
        <authorList>
            <consortium name="US DOE Joint Genome Institute (JGI-PGF)"/>
            <person name="Walter F."/>
            <person name="Albersmeier A."/>
            <person name="Kalinowski J."/>
            <person name="Ruckert C."/>
        </authorList>
    </citation>
    <scope>NUCLEOTIDE SEQUENCE</scope>
    <source>
        <strain evidence="10">CGMCC 1.12698</strain>
    </source>
</reference>
<evidence type="ECO:0000259" key="9">
    <source>
        <dbReference type="Pfam" id="PF24708"/>
    </source>
</evidence>
<dbReference type="Gene3D" id="3.40.50.1820">
    <property type="entry name" value="alpha/beta hydrolase"/>
    <property type="match status" value="1"/>
</dbReference>
<dbReference type="GO" id="GO:0004806">
    <property type="term" value="F:triacylglycerol lipase activity"/>
    <property type="evidence" value="ECO:0007669"/>
    <property type="project" value="UniProtKB-EC"/>
</dbReference>
<dbReference type="SUPFAM" id="SSF53474">
    <property type="entry name" value="alpha/beta-Hydrolases"/>
    <property type="match status" value="1"/>
</dbReference>
<gene>
    <name evidence="10" type="primary">lipA</name>
    <name evidence="10" type="ORF">GCM10007140_30690</name>
</gene>
<comment type="caution">
    <text evidence="10">The sequence shown here is derived from an EMBL/GenBank/DDBJ whole genome shotgun (WGS) entry which is preliminary data.</text>
</comment>
<dbReference type="AlphaFoldDB" id="A0A917AXV6"/>
<name>A0A917AXV6_9BACI</name>
<dbReference type="EC" id="3.1.1.3" evidence="3"/>
<accession>A0A917AXV6</accession>
<evidence type="ECO:0000256" key="3">
    <source>
        <dbReference type="ARBA" id="ARBA00013279"/>
    </source>
</evidence>
<evidence type="ECO:0000256" key="1">
    <source>
        <dbReference type="ARBA" id="ARBA00001024"/>
    </source>
</evidence>
<keyword evidence="7" id="KW-0442">Lipid degradation</keyword>
<comment type="subcellular location">
    <subcellularLocation>
        <location evidence="2">Secreted</location>
    </subcellularLocation>
</comment>
<keyword evidence="6" id="KW-0378">Hydrolase</keyword>
<dbReference type="GO" id="GO:0005576">
    <property type="term" value="C:extracellular region"/>
    <property type="evidence" value="ECO:0007669"/>
    <property type="project" value="UniProtKB-SubCell"/>
</dbReference>
<evidence type="ECO:0000256" key="6">
    <source>
        <dbReference type="ARBA" id="ARBA00022801"/>
    </source>
</evidence>
<dbReference type="Proteomes" id="UP000605259">
    <property type="component" value="Unassembled WGS sequence"/>
</dbReference>
<dbReference type="EMBL" id="BMFK01000003">
    <property type="protein sequence ID" value="GGE79000.1"/>
    <property type="molecule type" value="Genomic_DNA"/>
</dbReference>
<dbReference type="GO" id="GO:0016042">
    <property type="term" value="P:lipid catabolic process"/>
    <property type="evidence" value="ECO:0007669"/>
    <property type="project" value="UniProtKB-KW"/>
</dbReference>
<keyword evidence="4" id="KW-0964">Secreted</keyword>
<dbReference type="Pfam" id="PF24708">
    <property type="entry name" value="Lip_C"/>
    <property type="match status" value="1"/>
</dbReference>
<keyword evidence="8" id="KW-0443">Lipid metabolism</keyword>
<keyword evidence="5" id="KW-0732">Signal</keyword>
<evidence type="ECO:0000313" key="10">
    <source>
        <dbReference type="EMBL" id="GGE79000.1"/>
    </source>
</evidence>
<evidence type="ECO:0000256" key="5">
    <source>
        <dbReference type="ARBA" id="ARBA00022729"/>
    </source>
</evidence>
<reference evidence="10" key="2">
    <citation type="submission" date="2020-09" db="EMBL/GenBank/DDBJ databases">
        <authorList>
            <person name="Sun Q."/>
            <person name="Zhou Y."/>
        </authorList>
    </citation>
    <scope>NUCLEOTIDE SEQUENCE</scope>
    <source>
        <strain evidence="10">CGMCC 1.12698</strain>
    </source>
</reference>
<proteinExistence type="predicted"/>
<evidence type="ECO:0000256" key="4">
    <source>
        <dbReference type="ARBA" id="ARBA00022525"/>
    </source>
</evidence>
<dbReference type="InterPro" id="IPR056304">
    <property type="entry name" value="Lip-like_C"/>
</dbReference>
<feature type="domain" description="Lipase-like C-terminal" evidence="9">
    <location>
        <begin position="32"/>
        <end position="405"/>
    </location>
</feature>
<evidence type="ECO:0000256" key="8">
    <source>
        <dbReference type="ARBA" id="ARBA00023098"/>
    </source>
</evidence>
<dbReference type="PANTHER" id="PTHR34043:SF3">
    <property type="entry name" value="ALPHA_BETA-HYDROLASES SUPERFAMILY PROTEIN"/>
    <property type="match status" value="1"/>
</dbReference>
<dbReference type="RefSeq" id="WP_188389376.1">
    <property type="nucleotide sequence ID" value="NZ_BMFK01000003.1"/>
</dbReference>
<evidence type="ECO:0000256" key="7">
    <source>
        <dbReference type="ARBA" id="ARBA00022963"/>
    </source>
</evidence>
<dbReference type="PANTHER" id="PTHR34043">
    <property type="entry name" value="ALPHA/BETA-HYDROLASES SUPERFAMILY PROTEIN"/>
    <property type="match status" value="1"/>
</dbReference>
<dbReference type="InterPro" id="IPR029058">
    <property type="entry name" value="AB_hydrolase_fold"/>
</dbReference>
<keyword evidence="11" id="KW-1185">Reference proteome</keyword>
<evidence type="ECO:0000313" key="11">
    <source>
        <dbReference type="Proteomes" id="UP000605259"/>
    </source>
</evidence>
<evidence type="ECO:0000256" key="2">
    <source>
        <dbReference type="ARBA" id="ARBA00004613"/>
    </source>
</evidence>
<sequence length="411" mass="46775">MKKLVGGFAFFFLCIQFMLLEKVKVYANGKQNDYPIVLVHGLGGWGKDEMLGYKYWGGFLDIERDLNKRGYQTFTATVGPVSSNWDRAIELYYYIKGGTVDYGAAHAKEHGHDRYGATYEGIYPEWNEQNKLHFIGHSMGGQTSRALTELLKNGSEKERAYAKQHPNEKISPLFEGGKDYVHSITSLATPHNGSTFANNADQSLTFIKNFLLHTASAASNANVKNPVYDFKLDHWGIEQREGENFKEYMDRLLASPIWESKDISLYDLTTYGADELNRWVSTHPDVYHFSYTGDATYRVPVSGTFLPLPSMNPLLYVSGTYIGSYNAGALDHRWWENDGVVSVVSSQYPFGHKQEPYDGQVEAGEWNYFPTQERWDHLDFVGMNPSDTFGFSDIYGFYHTIAKKLYELPRG</sequence>
<protein>
    <recommendedName>
        <fullName evidence="3">triacylglycerol lipase</fullName>
        <ecNumber evidence="3">3.1.1.3</ecNumber>
    </recommendedName>
</protein>
<comment type="catalytic activity">
    <reaction evidence="1">
        <text>a triacylglycerol + H2O = a diacylglycerol + a fatty acid + H(+)</text>
        <dbReference type="Rhea" id="RHEA:12044"/>
        <dbReference type="ChEBI" id="CHEBI:15377"/>
        <dbReference type="ChEBI" id="CHEBI:15378"/>
        <dbReference type="ChEBI" id="CHEBI:17855"/>
        <dbReference type="ChEBI" id="CHEBI:18035"/>
        <dbReference type="ChEBI" id="CHEBI:28868"/>
        <dbReference type="EC" id="3.1.1.3"/>
    </reaction>
</comment>